<name>A0ABD6AZZ8_9EURY</name>
<protein>
    <recommendedName>
        <fullName evidence="3">SPP1 gp7 family phage head morphogenesis protein</fullName>
    </recommendedName>
</protein>
<gene>
    <name evidence="1" type="ORF">ACFSBT_17635</name>
</gene>
<reference evidence="1 2" key="1">
    <citation type="journal article" date="2019" name="Int. J. Syst. Evol. Microbiol.">
        <title>The Global Catalogue of Microorganisms (GCM) 10K type strain sequencing project: providing services to taxonomists for standard genome sequencing and annotation.</title>
        <authorList>
            <consortium name="The Broad Institute Genomics Platform"/>
            <consortium name="The Broad Institute Genome Sequencing Center for Infectious Disease"/>
            <person name="Wu L."/>
            <person name="Ma J."/>
        </authorList>
    </citation>
    <scope>NUCLEOTIDE SEQUENCE [LARGE SCALE GENOMIC DNA]</scope>
    <source>
        <strain evidence="1 2">CGMCC 1.12563</strain>
    </source>
</reference>
<sequence length="275" mass="30578">MASGPTRTKGLRNEYRVRLAKPFRRLKGAVRTTVIDNDALGLGSDVDALIAAADDIQPAGRFSFSTDAEAQDEFNDWLERQANRGILEVMRRQRIRNGEHFTARYVRSAYSRGVQYADARLRDQGVEPPDASLRSTFNQPVHADTLEQLYTRSYDELATVTSDMQTAVRRELTTGFSQGWNPRKTARNLTDRIDKIGITDAERLARTETMHSHNSASLRRYGQVGVEKVRVIGYSPCPEICAPIVGNGPYPLDDIPLGGPPLHPNCRGALAPVVN</sequence>
<organism evidence="1 2">
    <name type="scientific">Halomarina rubra</name>
    <dbReference type="NCBI Taxonomy" id="2071873"/>
    <lineage>
        <taxon>Archaea</taxon>
        <taxon>Methanobacteriati</taxon>
        <taxon>Methanobacteriota</taxon>
        <taxon>Stenosarchaea group</taxon>
        <taxon>Halobacteria</taxon>
        <taxon>Halobacteriales</taxon>
        <taxon>Natronomonadaceae</taxon>
        <taxon>Halomarina</taxon>
    </lineage>
</organism>
<evidence type="ECO:0008006" key="3">
    <source>
        <dbReference type="Google" id="ProtNLM"/>
    </source>
</evidence>
<dbReference type="EMBL" id="JBHUDC010000008">
    <property type="protein sequence ID" value="MFD1515105.1"/>
    <property type="molecule type" value="Genomic_DNA"/>
</dbReference>
<accession>A0ABD6AZZ8</accession>
<keyword evidence="2" id="KW-1185">Reference proteome</keyword>
<comment type="caution">
    <text evidence="1">The sequence shown here is derived from an EMBL/GenBank/DDBJ whole genome shotgun (WGS) entry which is preliminary data.</text>
</comment>
<evidence type="ECO:0000313" key="1">
    <source>
        <dbReference type="EMBL" id="MFD1515105.1"/>
    </source>
</evidence>
<dbReference type="AlphaFoldDB" id="A0ABD6AZZ8"/>
<dbReference type="Proteomes" id="UP001597187">
    <property type="component" value="Unassembled WGS sequence"/>
</dbReference>
<dbReference type="RefSeq" id="WP_250875029.1">
    <property type="nucleotide sequence ID" value="NZ_JALXFV010000008.1"/>
</dbReference>
<proteinExistence type="predicted"/>
<evidence type="ECO:0000313" key="2">
    <source>
        <dbReference type="Proteomes" id="UP001597187"/>
    </source>
</evidence>